<dbReference type="PANTHER" id="PTHR12992">
    <property type="entry name" value="NUDIX HYDROLASE"/>
    <property type="match status" value="1"/>
</dbReference>
<dbReference type="CDD" id="cd03426">
    <property type="entry name" value="NUDIX_CoAse_Nudt7"/>
    <property type="match status" value="1"/>
</dbReference>
<comment type="cofactor">
    <cofactor evidence="1">
        <name>Mn(2+)</name>
        <dbReference type="ChEBI" id="CHEBI:29035"/>
    </cofactor>
</comment>
<evidence type="ECO:0000313" key="8">
    <source>
        <dbReference type="EMBL" id="MFC0473594.1"/>
    </source>
</evidence>
<reference evidence="8 9" key="1">
    <citation type="submission" date="2024-09" db="EMBL/GenBank/DDBJ databases">
        <authorList>
            <person name="Sun Q."/>
            <person name="Mori K."/>
        </authorList>
    </citation>
    <scope>NUCLEOTIDE SEQUENCE [LARGE SCALE GENOMIC DNA]</scope>
    <source>
        <strain evidence="8 9">NCAIM B.02610</strain>
    </source>
</reference>
<keyword evidence="9" id="KW-1185">Reference proteome</keyword>
<dbReference type="InterPro" id="IPR015797">
    <property type="entry name" value="NUDIX_hydrolase-like_dom_sf"/>
</dbReference>
<dbReference type="EMBL" id="JBHLUX010000095">
    <property type="protein sequence ID" value="MFC0473594.1"/>
    <property type="molecule type" value="Genomic_DNA"/>
</dbReference>
<dbReference type="PROSITE" id="PS51462">
    <property type="entry name" value="NUDIX"/>
    <property type="match status" value="1"/>
</dbReference>
<gene>
    <name evidence="8" type="ORF">ACFFHM_24575</name>
</gene>
<keyword evidence="4 8" id="KW-0378">Hydrolase</keyword>
<evidence type="ECO:0000256" key="4">
    <source>
        <dbReference type="ARBA" id="ARBA00022801"/>
    </source>
</evidence>
<dbReference type="Pfam" id="PF00293">
    <property type="entry name" value="NUDIX"/>
    <property type="match status" value="1"/>
</dbReference>
<feature type="domain" description="Nudix hydrolase" evidence="7">
    <location>
        <begin position="24"/>
        <end position="156"/>
    </location>
</feature>
<comment type="caution">
    <text evidence="8">The sequence shown here is derived from an EMBL/GenBank/DDBJ whole genome shotgun (WGS) entry which is preliminary data.</text>
</comment>
<evidence type="ECO:0000256" key="3">
    <source>
        <dbReference type="ARBA" id="ARBA00022723"/>
    </source>
</evidence>
<organism evidence="8 9">
    <name type="scientific">Halalkalibacter kiskunsagensis</name>
    <dbReference type="NCBI Taxonomy" id="1548599"/>
    <lineage>
        <taxon>Bacteria</taxon>
        <taxon>Bacillati</taxon>
        <taxon>Bacillota</taxon>
        <taxon>Bacilli</taxon>
        <taxon>Bacillales</taxon>
        <taxon>Bacillaceae</taxon>
        <taxon>Halalkalibacter</taxon>
    </lineage>
</organism>
<evidence type="ECO:0000313" key="9">
    <source>
        <dbReference type="Proteomes" id="UP001589838"/>
    </source>
</evidence>
<name>A0ABV6KJZ1_9BACI</name>
<comment type="cofactor">
    <cofactor evidence="2">
        <name>Mg(2+)</name>
        <dbReference type="ChEBI" id="CHEBI:18420"/>
    </cofactor>
</comment>
<dbReference type="PANTHER" id="PTHR12992:SF11">
    <property type="entry name" value="MITOCHONDRIAL COENZYME A DIPHOSPHATASE NUDT8"/>
    <property type="match status" value="1"/>
</dbReference>
<dbReference type="GO" id="GO:0035539">
    <property type="term" value="F:8-oxo-7,8-dihydrodeoxyguanosine triphosphate pyrophosphatase activity"/>
    <property type="evidence" value="ECO:0007669"/>
    <property type="project" value="UniProtKB-EC"/>
</dbReference>
<evidence type="ECO:0000256" key="2">
    <source>
        <dbReference type="ARBA" id="ARBA00001946"/>
    </source>
</evidence>
<protein>
    <submittedName>
        <fullName evidence="8">NUDIX hydrolase</fullName>
        <ecNumber evidence="8">3.6.1.55</ecNumber>
    </submittedName>
</protein>
<keyword evidence="3" id="KW-0479">Metal-binding</keyword>
<dbReference type="SUPFAM" id="SSF55811">
    <property type="entry name" value="Nudix"/>
    <property type="match status" value="1"/>
</dbReference>
<dbReference type="InterPro" id="IPR045121">
    <property type="entry name" value="CoAse"/>
</dbReference>
<evidence type="ECO:0000256" key="6">
    <source>
        <dbReference type="ARBA" id="ARBA00023211"/>
    </source>
</evidence>
<accession>A0ABV6KJZ1</accession>
<evidence type="ECO:0000256" key="1">
    <source>
        <dbReference type="ARBA" id="ARBA00001936"/>
    </source>
</evidence>
<dbReference type="RefSeq" id="WP_335962913.1">
    <property type="nucleotide sequence ID" value="NZ_JAXBLX010000037.1"/>
</dbReference>
<evidence type="ECO:0000256" key="5">
    <source>
        <dbReference type="ARBA" id="ARBA00022842"/>
    </source>
</evidence>
<sequence>MNDLMHIQQQLTNRTSNILGSTSMKSAVIVPLIYVDNELSILFEVRSKQLNKQPGEICFPGGKIDPTDSSPEAAAIRELSEEVGIHEKNIDVIASLDILVTPFRGIIYPFVGVLSNLNDVSINHHEVDHTFTVPVSYLYNYEPKRHTMKMWFEPSDDFPIKVIANKENYSKRYHEIQEYFYYYHNYVIWGLTARILTHFIELTKPR</sequence>
<dbReference type="Proteomes" id="UP001589838">
    <property type="component" value="Unassembled WGS sequence"/>
</dbReference>
<dbReference type="Gene3D" id="3.90.79.10">
    <property type="entry name" value="Nucleoside Triphosphate Pyrophosphohydrolase"/>
    <property type="match status" value="1"/>
</dbReference>
<dbReference type="EC" id="3.6.1.55" evidence="8"/>
<proteinExistence type="predicted"/>
<keyword evidence="6" id="KW-0464">Manganese</keyword>
<evidence type="ECO:0000259" key="7">
    <source>
        <dbReference type="PROSITE" id="PS51462"/>
    </source>
</evidence>
<keyword evidence="5" id="KW-0460">Magnesium</keyword>
<dbReference type="InterPro" id="IPR000086">
    <property type="entry name" value="NUDIX_hydrolase_dom"/>
</dbReference>